<proteinExistence type="inferred from homology"/>
<evidence type="ECO:0000313" key="9">
    <source>
        <dbReference type="Proteomes" id="UP001165293"/>
    </source>
</evidence>
<dbReference type="Pfam" id="PF25967">
    <property type="entry name" value="RND-MFP_C"/>
    <property type="match status" value="1"/>
</dbReference>
<dbReference type="Pfam" id="PF25954">
    <property type="entry name" value="Beta-barrel_RND_2"/>
    <property type="match status" value="1"/>
</dbReference>
<dbReference type="Pfam" id="PF25917">
    <property type="entry name" value="BSH_RND"/>
    <property type="match status" value="1"/>
</dbReference>
<comment type="caution">
    <text evidence="8">The sequence shown here is derived from an EMBL/GenBank/DDBJ whole genome shotgun (WGS) entry which is preliminary data.</text>
</comment>
<dbReference type="Gene3D" id="2.40.30.170">
    <property type="match status" value="1"/>
</dbReference>
<dbReference type="RefSeq" id="WP_230525781.1">
    <property type="nucleotide sequence ID" value="NZ_JAJGAK010000001.1"/>
</dbReference>
<dbReference type="Gene3D" id="2.40.50.100">
    <property type="match status" value="1"/>
</dbReference>
<dbReference type="PROSITE" id="PS51257">
    <property type="entry name" value="PROKAR_LIPOPROTEIN"/>
    <property type="match status" value="1"/>
</dbReference>
<evidence type="ECO:0000259" key="5">
    <source>
        <dbReference type="Pfam" id="PF25917"/>
    </source>
</evidence>
<protein>
    <submittedName>
        <fullName evidence="8">Efflux RND transporter periplasmic adaptor subunit</fullName>
    </submittedName>
</protein>
<feature type="domain" description="Multidrug resistance protein MdtA-like C-terminal permuted SH3" evidence="7">
    <location>
        <begin position="294"/>
        <end position="343"/>
    </location>
</feature>
<dbReference type="Gene3D" id="1.10.287.470">
    <property type="entry name" value="Helix hairpin bin"/>
    <property type="match status" value="1"/>
</dbReference>
<evidence type="ECO:0000259" key="6">
    <source>
        <dbReference type="Pfam" id="PF25954"/>
    </source>
</evidence>
<accession>A0ABS8JEY0</accession>
<dbReference type="NCBIfam" id="TIGR01730">
    <property type="entry name" value="RND_mfp"/>
    <property type="match status" value="1"/>
</dbReference>
<gene>
    <name evidence="8" type="ORF">LK996_03595</name>
</gene>
<dbReference type="InterPro" id="IPR058624">
    <property type="entry name" value="MdtA-like_HH"/>
</dbReference>
<evidence type="ECO:0000256" key="2">
    <source>
        <dbReference type="ARBA" id="ARBA00009477"/>
    </source>
</evidence>
<dbReference type="Gene3D" id="2.40.420.20">
    <property type="match status" value="1"/>
</dbReference>
<dbReference type="Proteomes" id="UP001165293">
    <property type="component" value="Unassembled WGS sequence"/>
</dbReference>
<name>A0ABS8JEY0_9GAMM</name>
<reference evidence="8" key="1">
    <citation type="submission" date="2021-10" db="EMBL/GenBank/DDBJ databases">
        <authorList>
            <person name="Lyu M."/>
            <person name="Wang X."/>
            <person name="Meng X."/>
            <person name="Xu K."/>
        </authorList>
    </citation>
    <scope>NUCLEOTIDE SEQUENCE</scope>
    <source>
        <strain evidence="8">A6</strain>
    </source>
</reference>
<comment type="similarity">
    <text evidence="2">Belongs to the membrane fusion protein (MFP) (TC 8.A.1) family.</text>
</comment>
<dbReference type="InterPro" id="IPR058792">
    <property type="entry name" value="Beta-barrel_RND_2"/>
</dbReference>
<keyword evidence="9" id="KW-1185">Reference proteome</keyword>
<organism evidence="8 9">
    <name type="scientific">Noviluteimonas lactosilytica</name>
    <dbReference type="NCBI Taxonomy" id="2888523"/>
    <lineage>
        <taxon>Bacteria</taxon>
        <taxon>Pseudomonadati</taxon>
        <taxon>Pseudomonadota</taxon>
        <taxon>Gammaproteobacteria</taxon>
        <taxon>Lysobacterales</taxon>
        <taxon>Lysobacteraceae</taxon>
        <taxon>Noviluteimonas</taxon>
    </lineage>
</organism>
<dbReference type="PANTHER" id="PTHR30469">
    <property type="entry name" value="MULTIDRUG RESISTANCE PROTEIN MDTA"/>
    <property type="match status" value="1"/>
</dbReference>
<keyword evidence="3" id="KW-0813">Transport</keyword>
<evidence type="ECO:0000259" key="7">
    <source>
        <dbReference type="Pfam" id="PF25967"/>
    </source>
</evidence>
<dbReference type="InterPro" id="IPR006143">
    <property type="entry name" value="RND_pump_MFP"/>
</dbReference>
<feature type="domain" description="Multidrug resistance protein MdtA-like alpha-helical hairpin" evidence="4">
    <location>
        <begin position="101"/>
        <end position="155"/>
    </location>
</feature>
<dbReference type="InterPro" id="IPR058627">
    <property type="entry name" value="MdtA-like_C"/>
</dbReference>
<dbReference type="Pfam" id="PF25876">
    <property type="entry name" value="HH_MFP_RND"/>
    <property type="match status" value="1"/>
</dbReference>
<feature type="domain" description="Multidrug resistance protein MdtA-like barrel-sandwich hybrid" evidence="5">
    <location>
        <begin position="60"/>
        <end position="194"/>
    </location>
</feature>
<dbReference type="SUPFAM" id="SSF111369">
    <property type="entry name" value="HlyD-like secretion proteins"/>
    <property type="match status" value="1"/>
</dbReference>
<comment type="subcellular location">
    <subcellularLocation>
        <location evidence="1">Cell envelope</location>
    </subcellularLocation>
</comment>
<evidence type="ECO:0000256" key="1">
    <source>
        <dbReference type="ARBA" id="ARBA00004196"/>
    </source>
</evidence>
<evidence type="ECO:0000256" key="3">
    <source>
        <dbReference type="ARBA" id="ARBA00022448"/>
    </source>
</evidence>
<dbReference type="PANTHER" id="PTHR30469:SF15">
    <property type="entry name" value="HLYD FAMILY OF SECRETION PROTEINS"/>
    <property type="match status" value="1"/>
</dbReference>
<dbReference type="EMBL" id="JAJGAK010000001">
    <property type="protein sequence ID" value="MCC8362157.1"/>
    <property type="molecule type" value="Genomic_DNA"/>
</dbReference>
<dbReference type="InterPro" id="IPR058625">
    <property type="entry name" value="MdtA-like_BSH"/>
</dbReference>
<evidence type="ECO:0000259" key="4">
    <source>
        <dbReference type="Pfam" id="PF25876"/>
    </source>
</evidence>
<evidence type="ECO:0000313" key="8">
    <source>
        <dbReference type="EMBL" id="MCC8362157.1"/>
    </source>
</evidence>
<feature type="domain" description="CusB-like beta-barrel" evidence="6">
    <location>
        <begin position="207"/>
        <end position="276"/>
    </location>
</feature>
<sequence>MFRVAHVVPVVIALATLAGCASEAAPAEDIRPVRAVRIGAAGEGVGATYSGEIRARREAALGLMVSGRIQQRMVEVGDTVAAGTVLFRLDPTDAVLNANASRSQVASAQSQYEQARGDYQRFMQLADKQYVSRSELDKARMNLRTAQEALRAAQANNGVVANQAGYTTLRSTVAGVVTSIEGEAGQVVSPGQVVARVAERGERELLVNVAESRVDELRTARTLSVELWADPSHRYVGRLRELAPDADAATRTYTAKITVLGADDALRLGMTAKLHVSLPVTGTLRHLPLTAIYDPHGKPNVWVVDPKTSRVSLRPVVLAQAQNDGVLVSRGLADGELVVTAGVHMLHPNQKVRTDIAPKRQPERT</sequence>